<dbReference type="SUPFAM" id="SSF50249">
    <property type="entry name" value="Nucleic acid-binding proteins"/>
    <property type="match status" value="2"/>
</dbReference>
<dbReference type="EMBL" id="GEVM01014777">
    <property type="protein sequence ID" value="JAU91161.1"/>
    <property type="molecule type" value="Transcribed_RNA"/>
</dbReference>
<dbReference type="PANTHER" id="PTHR47165">
    <property type="entry name" value="OS03G0429900 PROTEIN"/>
    <property type="match status" value="1"/>
</dbReference>
<sequence length="260" mass="29707">MTFQVLDKIGGQFCNEEVLVRLLHFWEARNFKKGNVLMGVEVLLDSEGNSVQGFISPNRLFRHENNLHRSSVYKLKKFMVRPAKTLYRVSDHKHTIWFTDLTTMVPVLDGEPNIEAHKFRIRVFSDFAPIADTDFDLFDVVGQHRLISGDNLKSATATDTGTEVAENRSRDRVFLHLLMQDGESIRINLWEDIAAAFRERWNTSTVQPTVLLITTVNPKTIGGAVTLSSTSSTRLYFDANIAETQEFMTKYVSITLHLRL</sequence>
<dbReference type="PANTHER" id="PTHR47165:SF4">
    <property type="entry name" value="OS03G0429900 PROTEIN"/>
    <property type="match status" value="1"/>
</dbReference>
<evidence type="ECO:0000313" key="2">
    <source>
        <dbReference type="EMBL" id="JAU36688.1"/>
    </source>
</evidence>
<dbReference type="CDD" id="cd04480">
    <property type="entry name" value="RPA1_DBD_A_like"/>
    <property type="match status" value="1"/>
</dbReference>
<reference evidence="3" key="1">
    <citation type="submission" date="2016-07" db="EMBL/GenBank/DDBJ databases">
        <title>De novo transcriptome assembly of four accessions of the metal hyperaccumulator plant Noccaea caerulescens.</title>
        <authorList>
            <person name="Blande D."/>
            <person name="Halimaa P."/>
            <person name="Tervahauta A.I."/>
            <person name="Aarts M.G."/>
            <person name="Karenlampi S.O."/>
        </authorList>
    </citation>
    <scope>NUCLEOTIDE SEQUENCE</scope>
</reference>
<name>A0A1J3JFH2_NOCCA</name>
<evidence type="ECO:0000259" key="1">
    <source>
        <dbReference type="Pfam" id="PF02721"/>
    </source>
</evidence>
<accession>A0A1J3JFH2</accession>
<evidence type="ECO:0000313" key="3">
    <source>
        <dbReference type="EMBL" id="JAU91161.1"/>
    </source>
</evidence>
<dbReference type="InterPro" id="IPR003871">
    <property type="entry name" value="RFA1B/D_OB_1st"/>
</dbReference>
<dbReference type="EMBL" id="GEVK01016144">
    <property type="protein sequence ID" value="JAU36688.1"/>
    <property type="molecule type" value="Transcribed_RNA"/>
</dbReference>
<dbReference type="InterPro" id="IPR012340">
    <property type="entry name" value="NA-bd_OB-fold"/>
</dbReference>
<organism evidence="3">
    <name type="scientific">Noccaea caerulescens</name>
    <name type="common">Alpine penny-cress</name>
    <name type="synonym">Thlaspi caerulescens</name>
    <dbReference type="NCBI Taxonomy" id="107243"/>
    <lineage>
        <taxon>Eukaryota</taxon>
        <taxon>Viridiplantae</taxon>
        <taxon>Streptophyta</taxon>
        <taxon>Embryophyta</taxon>
        <taxon>Tracheophyta</taxon>
        <taxon>Spermatophyta</taxon>
        <taxon>Magnoliopsida</taxon>
        <taxon>eudicotyledons</taxon>
        <taxon>Gunneridae</taxon>
        <taxon>Pentapetalae</taxon>
        <taxon>rosids</taxon>
        <taxon>malvids</taxon>
        <taxon>Brassicales</taxon>
        <taxon>Brassicaceae</taxon>
        <taxon>Coluteocarpeae</taxon>
        <taxon>Noccaea</taxon>
    </lineage>
</organism>
<gene>
    <name evidence="2" type="ORF">LC_TR8061_c0_g1_i1_g.28246</name>
    <name evidence="3" type="ORF">MP_TR25246_c1_g1_i1_g.73463</name>
</gene>
<dbReference type="AlphaFoldDB" id="A0A1J3JFH2"/>
<dbReference type="Gene3D" id="2.40.50.140">
    <property type="entry name" value="Nucleic acid-binding proteins"/>
    <property type="match status" value="2"/>
</dbReference>
<protein>
    <recommendedName>
        <fullName evidence="1">Replication protein A 70 kDa DNA-binding subunit B/D first OB fold domain-containing protein</fullName>
    </recommendedName>
</protein>
<feature type="domain" description="Replication protein A 70 kDa DNA-binding subunit B/D first OB fold" evidence="1">
    <location>
        <begin position="12"/>
        <end position="105"/>
    </location>
</feature>
<proteinExistence type="predicted"/>
<dbReference type="Pfam" id="PF02721">
    <property type="entry name" value="DUF223"/>
    <property type="match status" value="1"/>
</dbReference>